<name>A0A2T3B5L9_AMORE</name>
<dbReference type="PANTHER" id="PTHR46072">
    <property type="entry name" value="AMIDASE-RELATED-RELATED"/>
    <property type="match status" value="1"/>
</dbReference>
<dbReference type="STRING" id="857342.A0A2T3B5L9"/>
<dbReference type="InParanoid" id="A0A2T3B5L9"/>
<evidence type="ECO:0000313" key="8">
    <source>
        <dbReference type="EMBL" id="PSS22055.1"/>
    </source>
</evidence>
<keyword evidence="9" id="KW-1185">Reference proteome</keyword>
<evidence type="ECO:0000256" key="4">
    <source>
        <dbReference type="ARBA" id="ARBA00022801"/>
    </source>
</evidence>
<protein>
    <recommendedName>
        <fullName evidence="3">amidase</fullName>
        <ecNumber evidence="3">3.5.1.4</ecNumber>
    </recommendedName>
</protein>
<evidence type="ECO:0000259" key="7">
    <source>
        <dbReference type="Pfam" id="PF01425"/>
    </source>
</evidence>
<dbReference type="InterPro" id="IPR020556">
    <property type="entry name" value="Amidase_CS"/>
</dbReference>
<dbReference type="InterPro" id="IPR023631">
    <property type="entry name" value="Amidase_dom"/>
</dbReference>
<comment type="catalytic activity">
    <reaction evidence="1">
        <text>a monocarboxylic acid amide + H2O = a monocarboxylate + NH4(+)</text>
        <dbReference type="Rhea" id="RHEA:12020"/>
        <dbReference type="ChEBI" id="CHEBI:15377"/>
        <dbReference type="ChEBI" id="CHEBI:28938"/>
        <dbReference type="ChEBI" id="CHEBI:35757"/>
        <dbReference type="ChEBI" id="CHEBI:83628"/>
        <dbReference type="EC" id="3.5.1.4"/>
    </reaction>
</comment>
<dbReference type="Gene3D" id="3.90.1300.10">
    <property type="entry name" value="Amidase signature (AS) domain"/>
    <property type="match status" value="1"/>
</dbReference>
<dbReference type="GeneID" id="36570564"/>
<dbReference type="RefSeq" id="XP_024722210.1">
    <property type="nucleotide sequence ID" value="XM_024862483.1"/>
</dbReference>
<dbReference type="EMBL" id="KZ679009">
    <property type="protein sequence ID" value="PSS22055.1"/>
    <property type="molecule type" value="Genomic_DNA"/>
</dbReference>
<dbReference type="Pfam" id="PF01425">
    <property type="entry name" value="Amidase"/>
    <property type="match status" value="1"/>
</dbReference>
<evidence type="ECO:0000256" key="6">
    <source>
        <dbReference type="PIRSR" id="PIRSR001221-2"/>
    </source>
</evidence>
<feature type="domain" description="Amidase" evidence="7">
    <location>
        <begin position="79"/>
        <end position="545"/>
    </location>
</feature>
<feature type="active site" description="Acyl-ester intermediate" evidence="5">
    <location>
        <position position="236"/>
    </location>
</feature>
<proteinExistence type="inferred from homology"/>
<feature type="binding site" evidence="6">
    <location>
        <begin position="233"/>
        <end position="236"/>
    </location>
    <ligand>
        <name>substrate</name>
    </ligand>
</feature>
<evidence type="ECO:0000256" key="2">
    <source>
        <dbReference type="ARBA" id="ARBA00009199"/>
    </source>
</evidence>
<sequence>MIMRVQHYKEIAAIALKRREDAIPKELLLPEGSLRNLPRNLTTVPRSSGHFTNEELEIIETDAEEILVKIREKTWTSVEVTKAFCKAAVVAQQLTNCLTEILIPEALERAKFLDDHLKNTGEVVGPLHGLPVSLKDCMITPPHPSSIGMACYANEATNPEDETILVSVLAKLGAVFYVKTTTPTAMMMMETISNVWGETTGAYHSGTSPGGSSGGEGALLAMRGSPLGIGTDIGGSIRIPSAFNYLFGLKPTFGRFPVYGAKSGITGQDFIYSNNGPMSRSLETLKLYCKAVLSTEVSPWNLDPKCLPVPWRGDVIEPKGRKLRFGIISDNDGEISVHPPILRGLAMTKKALEAAGHEVFEWAPIDHPEIVKTLNSSFHTLGGAAIIELTRRYGEPVFGSMKEYEESYNRGEAGTLGPTKLRQMIAKRNAFQKDYLDRWSATAKDGKPVMDGIILPASPWAAPRLGITQEVFCVNYTGVFNLLDYPVCTFPVTFADKNLDRPRTSWKPLNDKDAALQADYDPEFYDGAPVALQCVGRRLEDEKVLEMVGIISDALKKTNL</sequence>
<dbReference type="SUPFAM" id="SSF75304">
    <property type="entry name" value="Amidase signature (AS) enzymes"/>
    <property type="match status" value="1"/>
</dbReference>
<keyword evidence="4" id="KW-0378">Hydrolase</keyword>
<feature type="active site" description="Charge relay system" evidence="5">
    <location>
        <position position="135"/>
    </location>
</feature>
<dbReference type="Proteomes" id="UP000241818">
    <property type="component" value="Unassembled WGS sequence"/>
</dbReference>
<feature type="binding site" evidence="6">
    <location>
        <position position="186"/>
    </location>
    <ligand>
        <name>substrate</name>
    </ligand>
</feature>
<evidence type="ECO:0000256" key="1">
    <source>
        <dbReference type="ARBA" id="ARBA00001311"/>
    </source>
</evidence>
<dbReference type="OrthoDB" id="6428749at2759"/>
<evidence type="ECO:0000256" key="5">
    <source>
        <dbReference type="PIRSR" id="PIRSR001221-1"/>
    </source>
</evidence>
<comment type="similarity">
    <text evidence="2">Belongs to the amidase family.</text>
</comment>
<dbReference type="PANTHER" id="PTHR46072:SF11">
    <property type="entry name" value="AMIDASE-RELATED"/>
    <property type="match status" value="1"/>
</dbReference>
<dbReference type="AlphaFoldDB" id="A0A2T3B5L9"/>
<feature type="active site" description="Charge relay system" evidence="5">
    <location>
        <position position="212"/>
    </location>
</feature>
<accession>A0A2T3B5L9</accession>
<dbReference type="PROSITE" id="PS00571">
    <property type="entry name" value="AMIDASES"/>
    <property type="match status" value="1"/>
</dbReference>
<dbReference type="PIRSF" id="PIRSF001221">
    <property type="entry name" value="Amidase_fungi"/>
    <property type="match status" value="1"/>
</dbReference>
<dbReference type="EC" id="3.5.1.4" evidence="3"/>
<reference evidence="8 9" key="1">
    <citation type="journal article" date="2018" name="New Phytol.">
        <title>Comparative genomics and transcriptomics depict ericoid mycorrhizal fungi as versatile saprotrophs and plant mutualists.</title>
        <authorList>
            <person name="Martino E."/>
            <person name="Morin E."/>
            <person name="Grelet G.A."/>
            <person name="Kuo A."/>
            <person name="Kohler A."/>
            <person name="Daghino S."/>
            <person name="Barry K.W."/>
            <person name="Cichocki N."/>
            <person name="Clum A."/>
            <person name="Dockter R.B."/>
            <person name="Hainaut M."/>
            <person name="Kuo R.C."/>
            <person name="LaButti K."/>
            <person name="Lindahl B.D."/>
            <person name="Lindquist E.A."/>
            <person name="Lipzen A."/>
            <person name="Khouja H.R."/>
            <person name="Magnuson J."/>
            <person name="Murat C."/>
            <person name="Ohm R.A."/>
            <person name="Singer S.W."/>
            <person name="Spatafora J.W."/>
            <person name="Wang M."/>
            <person name="Veneault-Fourrey C."/>
            <person name="Henrissat B."/>
            <person name="Grigoriev I.V."/>
            <person name="Martin F.M."/>
            <person name="Perotto S."/>
        </authorList>
    </citation>
    <scope>NUCLEOTIDE SEQUENCE [LARGE SCALE GENOMIC DNA]</scope>
    <source>
        <strain evidence="8 9">ATCC 22711</strain>
    </source>
</reference>
<gene>
    <name evidence="8" type="ORF">M430DRAFT_136906</name>
</gene>
<dbReference type="GO" id="GO:0004040">
    <property type="term" value="F:amidase activity"/>
    <property type="evidence" value="ECO:0007669"/>
    <property type="project" value="UniProtKB-EC"/>
</dbReference>
<feature type="binding site" evidence="6">
    <location>
        <position position="212"/>
    </location>
    <ligand>
        <name>substrate</name>
    </ligand>
</feature>
<organism evidence="8 9">
    <name type="scientific">Amorphotheca resinae ATCC 22711</name>
    <dbReference type="NCBI Taxonomy" id="857342"/>
    <lineage>
        <taxon>Eukaryota</taxon>
        <taxon>Fungi</taxon>
        <taxon>Dikarya</taxon>
        <taxon>Ascomycota</taxon>
        <taxon>Pezizomycotina</taxon>
        <taxon>Leotiomycetes</taxon>
        <taxon>Helotiales</taxon>
        <taxon>Amorphothecaceae</taxon>
        <taxon>Amorphotheca</taxon>
    </lineage>
</organism>
<dbReference type="InterPro" id="IPR036928">
    <property type="entry name" value="AS_sf"/>
</dbReference>
<evidence type="ECO:0000256" key="3">
    <source>
        <dbReference type="ARBA" id="ARBA00012922"/>
    </source>
</evidence>
<evidence type="ECO:0000313" key="9">
    <source>
        <dbReference type="Proteomes" id="UP000241818"/>
    </source>
</evidence>